<keyword evidence="6" id="KW-0539">Nucleus</keyword>
<name>Q52UM7_HYDEC</name>
<evidence type="ECO:0000256" key="6">
    <source>
        <dbReference type="ARBA" id="ARBA00023242"/>
    </source>
</evidence>
<comment type="similarity">
    <text evidence="2">Belongs to the bZIP family. NFIL3 subfamily.</text>
</comment>
<dbReference type="InterPro" id="IPR004827">
    <property type="entry name" value="bZIP"/>
</dbReference>
<dbReference type="FunFam" id="1.20.5.170:FF:000025">
    <property type="entry name" value="nuclear factor interleukin-3-regulated protein-like"/>
    <property type="match status" value="1"/>
</dbReference>
<accession>Q52UM7</accession>
<sequence length="275" mass="31374">GTREKLRYKMSSRKNNVGEADQKRNMYIQNDPLRRQVDSEQDIDDLFSMLMDEPKQPNVPQVKIYEDENDYNQQAERKDCLIDEMSPFSHSGVSSPASSCGGISAPGSPSLMVEQQPPPYSQNYLTPESALFAGNPSSPGNYSVGSQSPTYSAGSQSPTYNNGGQSPTYSLGGQSSDSSYKYEPRPLGRKKRRNLVPDEKKTNEYWERRKRNNVAARRSREERRNKELQTFQHMKNLQQENMALKQTVNMLMKNQQDLQNEVTVLKQLLEQSFKV</sequence>
<feature type="region of interest" description="Disordered" evidence="8">
    <location>
        <begin position="87"/>
        <end position="224"/>
    </location>
</feature>
<dbReference type="GO" id="GO:0000981">
    <property type="term" value="F:DNA-binding transcription factor activity, RNA polymerase II-specific"/>
    <property type="evidence" value="ECO:0007669"/>
    <property type="project" value="TreeGrafter"/>
</dbReference>
<feature type="compositionally biased region" description="Basic and acidic residues" evidence="8">
    <location>
        <begin position="195"/>
        <end position="207"/>
    </location>
</feature>
<evidence type="ECO:0000259" key="9">
    <source>
        <dbReference type="PROSITE" id="PS50217"/>
    </source>
</evidence>
<reference evidence="10" key="1">
    <citation type="submission" date="2005-02" db="EMBL/GenBank/DDBJ databases">
        <authorList>
            <person name="Maniura M."/>
            <person name="Plickert G."/>
        </authorList>
    </citation>
    <scope>NUCLEOTIDE SEQUENCE</scope>
</reference>
<evidence type="ECO:0000256" key="2">
    <source>
        <dbReference type="ARBA" id="ARBA00006079"/>
    </source>
</evidence>
<evidence type="ECO:0000256" key="8">
    <source>
        <dbReference type="SAM" id="MobiDB-lite"/>
    </source>
</evidence>
<evidence type="ECO:0000256" key="5">
    <source>
        <dbReference type="ARBA" id="ARBA00023163"/>
    </source>
</evidence>
<feature type="coiled-coil region" evidence="7">
    <location>
        <begin position="234"/>
        <end position="268"/>
    </location>
</feature>
<dbReference type="GO" id="GO:0005634">
    <property type="term" value="C:nucleus"/>
    <property type="evidence" value="ECO:0007669"/>
    <property type="project" value="UniProtKB-SubCell"/>
</dbReference>
<dbReference type="PANTHER" id="PTHR11988:SF27">
    <property type="entry name" value="GH27708P"/>
    <property type="match status" value="1"/>
</dbReference>
<evidence type="ECO:0000256" key="1">
    <source>
        <dbReference type="ARBA" id="ARBA00004123"/>
    </source>
</evidence>
<feature type="domain" description="BZIP" evidence="9">
    <location>
        <begin position="202"/>
        <end position="265"/>
    </location>
</feature>
<feature type="compositionally biased region" description="Polar residues" evidence="8">
    <location>
        <begin position="135"/>
        <end position="179"/>
    </location>
</feature>
<protein>
    <submittedName>
        <fullName evidence="10">BZIP transcription factor-like protein</fullName>
    </submittedName>
</protein>
<dbReference type="InterPro" id="IPR046347">
    <property type="entry name" value="bZIP_sf"/>
</dbReference>
<feature type="region of interest" description="Disordered" evidence="8">
    <location>
        <begin position="1"/>
        <end position="22"/>
    </location>
</feature>
<dbReference type="SMART" id="SM00338">
    <property type="entry name" value="BRLZ"/>
    <property type="match status" value="1"/>
</dbReference>
<feature type="non-terminal residue" evidence="10">
    <location>
        <position position="1"/>
    </location>
</feature>
<dbReference type="AlphaFoldDB" id="Q52UM7"/>
<keyword evidence="7" id="KW-0175">Coiled coil</keyword>
<dbReference type="Pfam" id="PF07716">
    <property type="entry name" value="bZIP_2"/>
    <property type="match status" value="1"/>
</dbReference>
<evidence type="ECO:0000256" key="7">
    <source>
        <dbReference type="SAM" id="Coils"/>
    </source>
</evidence>
<feature type="compositionally biased region" description="Polar residues" evidence="8">
    <location>
        <begin position="88"/>
        <end position="98"/>
    </location>
</feature>
<dbReference type="EMBL" id="AY944222">
    <property type="protein sequence ID" value="AAX84777.1"/>
    <property type="molecule type" value="mRNA"/>
</dbReference>
<dbReference type="PROSITE" id="PS50217">
    <property type="entry name" value="BZIP"/>
    <property type="match status" value="1"/>
</dbReference>
<dbReference type="InterPro" id="IPR040223">
    <property type="entry name" value="PAR_bZIP"/>
</dbReference>
<evidence type="ECO:0000256" key="3">
    <source>
        <dbReference type="ARBA" id="ARBA00023015"/>
    </source>
</evidence>
<keyword evidence="5" id="KW-0804">Transcription</keyword>
<proteinExistence type="evidence at transcript level"/>
<keyword evidence="3" id="KW-0805">Transcription regulation</keyword>
<dbReference type="Gene3D" id="1.20.5.170">
    <property type="match status" value="1"/>
</dbReference>
<organism evidence="10">
    <name type="scientific">Hydractinia echinata</name>
    <name type="common">Snail fur</name>
    <name type="synonym">Hermit crab hydroid</name>
    <dbReference type="NCBI Taxonomy" id="3283270"/>
    <lineage>
        <taxon>Eukaryota</taxon>
        <taxon>Metazoa</taxon>
        <taxon>Cnidaria</taxon>
        <taxon>Anthozoa</taxon>
        <taxon>Octocorallia</taxon>
        <taxon>Malacalcyonacea</taxon>
        <taxon>Cladiellidae</taxon>
        <taxon>Klyxum</taxon>
    </lineage>
</organism>
<keyword evidence="4" id="KW-0238">DNA-binding</keyword>
<dbReference type="GO" id="GO:0000978">
    <property type="term" value="F:RNA polymerase II cis-regulatory region sequence-specific DNA binding"/>
    <property type="evidence" value="ECO:0007669"/>
    <property type="project" value="TreeGrafter"/>
</dbReference>
<evidence type="ECO:0000313" key="10">
    <source>
        <dbReference type="EMBL" id="AAX84777.1"/>
    </source>
</evidence>
<dbReference type="PANTHER" id="PTHR11988">
    <property type="entry name" value="THYROTROPH EMBRYONIC FACTOR RELATED"/>
    <property type="match status" value="1"/>
</dbReference>
<comment type="subcellular location">
    <subcellularLocation>
        <location evidence="1">Nucleus</location>
    </subcellularLocation>
</comment>
<evidence type="ECO:0000256" key="4">
    <source>
        <dbReference type="ARBA" id="ARBA00023125"/>
    </source>
</evidence>
<dbReference type="SUPFAM" id="SSF57959">
    <property type="entry name" value="Leucine zipper domain"/>
    <property type="match status" value="1"/>
</dbReference>